<organism evidence="2 3">
    <name type="scientific">Paenibacillus anseongense</name>
    <dbReference type="NCBI Taxonomy" id="2682845"/>
    <lineage>
        <taxon>Bacteria</taxon>
        <taxon>Bacillati</taxon>
        <taxon>Bacillota</taxon>
        <taxon>Bacilli</taxon>
        <taxon>Bacillales</taxon>
        <taxon>Paenibacillaceae</taxon>
        <taxon>Paenibacillus</taxon>
    </lineage>
</organism>
<gene>
    <name evidence="2" type="ORF">GON05_03535</name>
</gene>
<reference evidence="2 3" key="1">
    <citation type="submission" date="2019-12" db="EMBL/GenBank/DDBJ databases">
        <authorList>
            <person name="Huq M.A."/>
        </authorList>
    </citation>
    <scope>NUCLEOTIDE SEQUENCE [LARGE SCALE GENOMIC DNA]</scope>
    <source>
        <strain evidence="2 3">MAH-34</strain>
    </source>
</reference>
<accession>A0ABW9U0T5</accession>
<dbReference type="InterPro" id="IPR007048">
    <property type="entry name" value="IraD/Gp25-like"/>
</dbReference>
<sequence length="107" mass="11869">MIEINLAANAPIDLGAKGTDEIIQNIRTIVTTIKGSVPLDREFGVEPSFMDQPMHLAKPLFTAEIIMQIRKYEPRVEVVQVLFQEDAQAGRLIPIIRITPKEGGTSL</sequence>
<dbReference type="Proteomes" id="UP000467637">
    <property type="component" value="Unassembled WGS sequence"/>
</dbReference>
<keyword evidence="3" id="KW-1185">Reference proteome</keyword>
<dbReference type="Gene3D" id="3.10.450.40">
    <property type="match status" value="1"/>
</dbReference>
<comment type="caution">
    <text evidence="2">The sequence shown here is derived from an EMBL/GenBank/DDBJ whole genome shotgun (WGS) entry which is preliminary data.</text>
</comment>
<dbReference type="SUPFAM" id="SSF160719">
    <property type="entry name" value="gpW/gp25-like"/>
    <property type="match status" value="1"/>
</dbReference>
<dbReference type="EMBL" id="WSEM01000004">
    <property type="protein sequence ID" value="MVQ33717.1"/>
    <property type="molecule type" value="Genomic_DNA"/>
</dbReference>
<dbReference type="RefSeq" id="WP_157317836.1">
    <property type="nucleotide sequence ID" value="NZ_WSEM01000004.1"/>
</dbReference>
<evidence type="ECO:0000313" key="2">
    <source>
        <dbReference type="EMBL" id="MVQ33717.1"/>
    </source>
</evidence>
<feature type="domain" description="IraD/Gp25-like" evidence="1">
    <location>
        <begin position="18"/>
        <end position="91"/>
    </location>
</feature>
<protein>
    <recommendedName>
        <fullName evidence="1">IraD/Gp25-like domain-containing protein</fullName>
    </recommendedName>
</protein>
<proteinExistence type="predicted"/>
<name>A0ABW9U0T5_9BACL</name>
<evidence type="ECO:0000313" key="3">
    <source>
        <dbReference type="Proteomes" id="UP000467637"/>
    </source>
</evidence>
<evidence type="ECO:0000259" key="1">
    <source>
        <dbReference type="Pfam" id="PF04965"/>
    </source>
</evidence>
<dbReference type="Pfam" id="PF04965">
    <property type="entry name" value="GPW_gp25"/>
    <property type="match status" value="1"/>
</dbReference>